<dbReference type="InterPro" id="IPR007080">
    <property type="entry name" value="RNA_pol_Rpb1_1"/>
</dbReference>
<keyword evidence="17" id="KW-1185">Reference proteome</keyword>
<accession>I6NDX4</accession>
<dbReference type="CDD" id="cd02583">
    <property type="entry name" value="RNAP_III_RPC1_N"/>
    <property type="match status" value="1"/>
</dbReference>
<dbReference type="PANTHER" id="PTHR48446:SF1">
    <property type="entry name" value="DNA-DIRECTED RNA POLYMERASE SUBUNIT BETA' N-TERMINAL SECTION"/>
    <property type="match status" value="1"/>
</dbReference>
<dbReference type="InterPro" id="IPR007081">
    <property type="entry name" value="RNA_pol_Rpb1_5"/>
</dbReference>
<dbReference type="EC" id="2.7.7.6" evidence="14"/>
<evidence type="ECO:0000256" key="13">
    <source>
        <dbReference type="ARBA" id="ARBA00058108"/>
    </source>
</evidence>
<dbReference type="GO" id="GO:0042797">
    <property type="term" value="P:tRNA transcription by RNA polymerase III"/>
    <property type="evidence" value="ECO:0007669"/>
    <property type="project" value="EnsemblFungi"/>
</dbReference>
<evidence type="ECO:0000256" key="12">
    <source>
        <dbReference type="ARBA" id="ARBA00048552"/>
    </source>
</evidence>
<dbReference type="GO" id="GO:0005666">
    <property type="term" value="C:RNA polymerase III complex"/>
    <property type="evidence" value="ECO:0007669"/>
    <property type="project" value="EnsemblFungi"/>
</dbReference>
<keyword evidence="8" id="KW-0862">Zinc</keyword>
<dbReference type="NCBIfam" id="NF006336">
    <property type="entry name" value="PRK08566.1"/>
    <property type="match status" value="1"/>
</dbReference>
<evidence type="ECO:0000313" key="17">
    <source>
        <dbReference type="Proteomes" id="UP000006790"/>
    </source>
</evidence>
<dbReference type="InterPro" id="IPR006592">
    <property type="entry name" value="RNA_pol_N"/>
</dbReference>
<comment type="function">
    <text evidence="13">DNA-dependent RNA polymerase catalyzes the transcription of DNA into RNA using the four ribonucleoside triphosphates as substrates. Largest and catalytic core component of RNA polymerase III which synthesizes small RNAs, such as 5S rRNA and tRNAs. Forms the polymerase active center together with the second largest subunit. A single-stranded DNA template strand of the promoter is positioned within the central active site cleft of Pol III. A bridging helix emanates from RPC1 and crosses the cleft near the catalytic site and is thought to promote translocation of Pol III by acting as a ratchet that moves the RNA-DNA hybrid through the active site by switching from straight to bent conformations at each step of nucleotide addition.</text>
</comment>
<dbReference type="InterPro" id="IPR044893">
    <property type="entry name" value="RNA_pol_Rpb1_clamp_domain"/>
</dbReference>
<dbReference type="CDD" id="cd02736">
    <property type="entry name" value="RNAP_III_Rpc1_C"/>
    <property type="match status" value="1"/>
</dbReference>
<dbReference type="GeneID" id="11468623"/>
<dbReference type="Gene3D" id="2.40.40.20">
    <property type="match status" value="1"/>
</dbReference>
<dbReference type="Gene3D" id="4.10.860.120">
    <property type="entry name" value="RNA polymerase II, clamp domain"/>
    <property type="match status" value="1"/>
</dbReference>
<dbReference type="GO" id="GO:0003899">
    <property type="term" value="F:DNA-directed RNA polymerase activity"/>
    <property type="evidence" value="ECO:0007669"/>
    <property type="project" value="UniProtKB-EC"/>
</dbReference>
<dbReference type="Pfam" id="PF04998">
    <property type="entry name" value="RNA_pol_Rpb1_5"/>
    <property type="match status" value="1"/>
</dbReference>
<evidence type="ECO:0000256" key="4">
    <source>
        <dbReference type="ARBA" id="ARBA00022478"/>
    </source>
</evidence>
<keyword evidence="11" id="KW-0539">Nucleus</keyword>
<dbReference type="Pfam" id="PF04997">
    <property type="entry name" value="RNA_pol_Rpb1_1"/>
    <property type="match status" value="1"/>
</dbReference>
<proteinExistence type="inferred from homology"/>
<dbReference type="Gene3D" id="1.10.150.390">
    <property type="match status" value="1"/>
</dbReference>
<dbReference type="InParanoid" id="I6NDX4"/>
<comment type="subunit">
    <text evidence="3">Component of the RNA polymerase III (Pol III) complex consisting of 17 subunits.</text>
</comment>
<evidence type="ECO:0000256" key="7">
    <source>
        <dbReference type="ARBA" id="ARBA00022723"/>
    </source>
</evidence>
<dbReference type="FunFam" id="3.30.1490.180:FF:000002">
    <property type="entry name" value="DNA-directed RNA polymerase subunit"/>
    <property type="match status" value="1"/>
</dbReference>
<dbReference type="GO" id="GO:0006386">
    <property type="term" value="P:termination of RNA polymerase III transcription"/>
    <property type="evidence" value="ECO:0007669"/>
    <property type="project" value="EnsemblFungi"/>
</dbReference>
<dbReference type="OMA" id="AVCPPYN"/>
<dbReference type="RefSeq" id="XP_003647083.1">
    <property type="nucleotide sequence ID" value="XM_003647035.1"/>
</dbReference>
<dbReference type="GO" id="GO:0006384">
    <property type="term" value="P:transcription initiation at RNA polymerase III promoter"/>
    <property type="evidence" value="ECO:0007669"/>
    <property type="project" value="EnsemblFungi"/>
</dbReference>
<dbReference type="FunCoup" id="I6NDX4">
    <property type="interactions" value="940"/>
</dbReference>
<dbReference type="Pfam" id="PF05000">
    <property type="entry name" value="RNA_pol_Rpb1_4"/>
    <property type="match status" value="1"/>
</dbReference>
<dbReference type="Gene3D" id="6.20.50.80">
    <property type="match status" value="1"/>
</dbReference>
<dbReference type="Gene3D" id="1.10.274.100">
    <property type="entry name" value="RNA polymerase Rpb1, domain 3"/>
    <property type="match status" value="1"/>
</dbReference>
<sequence>MKEVVVDVAPKKIKGLHFSALSASDIVAQSEVEIFTRDLFDLENGRAPKQGGALDSKMGVSSSQAECSTCHGNLASCHGHFGHIKLALPVFHIGYFKATIQILQSICKNCAAILLSEEEKRQFLAELRRPGIDNLRRMATLRKVLDQCKKQRRCLHCGALNGVVKKAATGSGSAALKIIHDTFRWVGKKSAPEKEKWIGDWNQVLQHNPELERYMKRSMDNLNPLKTLNLFKQVRAQDCELLGIDSTVKAGRPETYIWRYLPAPPVCIRPSVMMQDSPASNEDDLTVKLTEIVWTSSLIKAGLEKGISINNMMEQWDYLQMAVAMYINSDSVNPALMPGGTGGGKTKPIRGFCQRLKGKQGRFRGNLSGKRVDFSGRTVISPDPNLSIDEVAVPDRVAKVLTYPERVTRYNKHKLQQLIINGPNVHPGANYMLKKNEDARRNLRYGDRIKLAKNIQIGDVVERHIEDGDVVLFNRQPSLHRLSILSHYAKIRPWRTFRLNECVCTPYNADFDGDEMNLHVPQTEEARAEAINLMGVKNNLLTPKSGEPIISATQDFITGSYLISHKDSFFDRATFTQLLSMMADANMQFDLPPPAIIKPCYLWTGKQVFSLLIRPNKKSPVIINLDAKNKVYLPPKNKSFPNEMSSNDGYVIIRGSEILCGVMDKSVLGDGKKHSVFYTILRDFGPYEAAKAMNRMAKLCARYLGNRGFSIGINDVTPGKELKAKKEEMVEIAYAKCDELIDLFKRGELETQPGCNEEQTLEAKIGGLLSKVREEVGEVCIRELDNLNAPLIMATCGSKGSNLNVSQMVAVVGQQIISGNRVPDGFQDRSLPHFAKNSKTPQSKGFVRSSFFSGLSPPEFLFHAISGREGLVDTAVKTAETGYMSRRLMKSLEDLSCQYDNTVRTSSNGVVQFTYGGDGLDPLNMEGNAQPVNFNRSWDHANNITFNNEEPGLLPYQIMETSNSILVPLERQLLRLDNVGNAISADLGSNDEYIDQNDAERDFYQSLRTYMTAKAHRLAQIRKSKGLKSLLEEPAQELKYMDLDASASTADLNSINQLCKISYNLVTTFLNIAISKYHKAKVEPGTAVGAIGAHSIGEPGTQMTLKTFHFAGVASMNITLGVPRIKEIINASKVISTPIINALLVNDNDERAARVVKGRIEKTLLSDVVFYIQDVYRDNMSFIQVKVDLSTIEKLQLELTIEDIAIAISRAPKLKISTGDVSIIGKNKINISVGNDLEKGKSISTLVSEPNENDVFYRMQHLRRALPNIVVKGLPDISRAVINILEDGKRELLVEGYGLRDVMTTDGVIGYKTKTNHFLEVFEVLGIEAARTSIIDEIDYTMSNHGMSVDPRHIQLLGDVMTYKGEVLGITRFGLSKMRDSVLQLASFEKTTDHLFDAAFYMKKDAVEGVSECIILGQTMSIGTGSFKVVRGTNISMDELKPNPTLFENLCNNTALKVS</sequence>
<dbReference type="InterPro" id="IPR007083">
    <property type="entry name" value="RNA_pol_Rpb1_4"/>
</dbReference>
<keyword evidence="10 14" id="KW-0804">Transcription</keyword>
<dbReference type="eggNOG" id="KOG0261">
    <property type="taxonomic scope" value="Eukaryota"/>
</dbReference>
<dbReference type="OrthoDB" id="270392at2759"/>
<evidence type="ECO:0000256" key="1">
    <source>
        <dbReference type="ARBA" id="ARBA00004123"/>
    </source>
</evidence>
<name>I6NDX4_ERECY</name>
<dbReference type="EMBL" id="CP002501">
    <property type="protein sequence ID" value="AET40266.1"/>
    <property type="molecule type" value="Genomic_DNA"/>
</dbReference>
<dbReference type="Gene3D" id="1.10.132.30">
    <property type="match status" value="1"/>
</dbReference>
<dbReference type="GO" id="GO:0046872">
    <property type="term" value="F:metal ion binding"/>
    <property type="evidence" value="ECO:0007669"/>
    <property type="project" value="UniProtKB-KW"/>
</dbReference>
<dbReference type="FunFam" id="2.40.40.20:FF:000019">
    <property type="entry name" value="DNA-directed RNA polymerase II subunit RPB1"/>
    <property type="match status" value="1"/>
</dbReference>
<dbReference type="Gene3D" id="6.10.250.2940">
    <property type="match status" value="1"/>
</dbReference>
<dbReference type="InterPro" id="IPR035697">
    <property type="entry name" value="RNAP_III_RPC1_N"/>
</dbReference>
<dbReference type="GO" id="GO:0000785">
    <property type="term" value="C:chromatin"/>
    <property type="evidence" value="ECO:0007669"/>
    <property type="project" value="EnsemblFungi"/>
</dbReference>
<keyword evidence="5 14" id="KW-0808">Transferase</keyword>
<organism evidence="16 17">
    <name type="scientific">Eremothecium cymbalariae (strain CBS 270.75 / DBVPG 7215 / KCTC 17166 / NRRL Y-17582)</name>
    <name type="common">Yeast</name>
    <dbReference type="NCBI Taxonomy" id="931890"/>
    <lineage>
        <taxon>Eukaryota</taxon>
        <taxon>Fungi</taxon>
        <taxon>Dikarya</taxon>
        <taxon>Ascomycota</taxon>
        <taxon>Saccharomycotina</taxon>
        <taxon>Saccharomycetes</taxon>
        <taxon>Saccharomycetales</taxon>
        <taxon>Saccharomycetaceae</taxon>
        <taxon>Eremothecium</taxon>
    </lineage>
</organism>
<gene>
    <name evidence="16" type="ordered locus">Ecym_5525</name>
</gene>
<dbReference type="InterPro" id="IPR015700">
    <property type="entry name" value="RPC1"/>
</dbReference>
<evidence type="ECO:0000259" key="15">
    <source>
        <dbReference type="SMART" id="SM00663"/>
    </source>
</evidence>
<dbReference type="FunFam" id="1.10.274.100:FF:000005">
    <property type="entry name" value="DNA-directed RNA polymerase subunit"/>
    <property type="match status" value="1"/>
</dbReference>
<dbReference type="InterPro" id="IPR007066">
    <property type="entry name" value="RNA_pol_Rpb1_3"/>
</dbReference>
<dbReference type="PANTHER" id="PTHR48446">
    <property type="entry name" value="DNA-DIRECTED RNA POLYMERASE SUBUNIT BETA' N-TERMINAL SECTION"/>
    <property type="match status" value="1"/>
</dbReference>
<dbReference type="FunFam" id="1.10.150.390:FF:000004">
    <property type="entry name" value="DNA-directed RNA polymerase subunit"/>
    <property type="match status" value="1"/>
</dbReference>
<keyword evidence="4 14" id="KW-0240">DNA-directed RNA polymerase</keyword>
<keyword evidence="6 14" id="KW-0548">Nucleotidyltransferase</keyword>
<feature type="domain" description="RNA polymerase N-terminal" evidence="15">
    <location>
        <begin position="254"/>
        <end position="564"/>
    </location>
</feature>
<dbReference type="FunFam" id="1.10.132.30:FF:000001">
    <property type="entry name" value="DNA-directed RNA polymerase subunit"/>
    <property type="match status" value="1"/>
</dbReference>
<dbReference type="InterPro" id="IPR038120">
    <property type="entry name" value="Rpb1_funnel_sf"/>
</dbReference>
<evidence type="ECO:0000256" key="2">
    <source>
        <dbReference type="ARBA" id="ARBA00006460"/>
    </source>
</evidence>
<dbReference type="Proteomes" id="UP000006790">
    <property type="component" value="Chromosome 5"/>
</dbReference>
<dbReference type="InterPro" id="IPR000722">
    <property type="entry name" value="RNA_pol_asu"/>
</dbReference>
<evidence type="ECO:0000256" key="11">
    <source>
        <dbReference type="ARBA" id="ARBA00023242"/>
    </source>
</evidence>
<evidence type="ECO:0000256" key="10">
    <source>
        <dbReference type="ARBA" id="ARBA00023163"/>
    </source>
</evidence>
<evidence type="ECO:0000256" key="14">
    <source>
        <dbReference type="RuleBase" id="RU004279"/>
    </source>
</evidence>
<dbReference type="InterPro" id="IPR035698">
    <property type="entry name" value="RNAP_III_Rpc1_C"/>
</dbReference>
<comment type="subcellular location">
    <subcellularLocation>
        <location evidence="1">Nucleus</location>
    </subcellularLocation>
</comment>
<evidence type="ECO:0000256" key="8">
    <source>
        <dbReference type="ARBA" id="ARBA00022833"/>
    </source>
</evidence>
<evidence type="ECO:0000256" key="5">
    <source>
        <dbReference type="ARBA" id="ARBA00022679"/>
    </source>
</evidence>
<dbReference type="SMART" id="SM00663">
    <property type="entry name" value="RPOLA_N"/>
    <property type="match status" value="1"/>
</dbReference>
<comment type="catalytic activity">
    <reaction evidence="12 14">
        <text>RNA(n) + a ribonucleoside 5'-triphosphate = RNA(n+1) + diphosphate</text>
        <dbReference type="Rhea" id="RHEA:21248"/>
        <dbReference type="Rhea" id="RHEA-COMP:14527"/>
        <dbReference type="Rhea" id="RHEA-COMP:17342"/>
        <dbReference type="ChEBI" id="CHEBI:33019"/>
        <dbReference type="ChEBI" id="CHEBI:61557"/>
        <dbReference type="ChEBI" id="CHEBI:140395"/>
        <dbReference type="EC" id="2.7.7.6"/>
    </reaction>
</comment>
<dbReference type="Pfam" id="PF04983">
    <property type="entry name" value="RNA_pol_Rpb1_3"/>
    <property type="match status" value="1"/>
</dbReference>
<dbReference type="STRING" id="931890.I6NDX4"/>
<dbReference type="KEGG" id="erc:Ecym_5525"/>
<keyword evidence="9" id="KW-0460">Magnesium</keyword>
<dbReference type="SUPFAM" id="SSF64484">
    <property type="entry name" value="beta and beta-prime subunits of DNA dependent RNA-polymerase"/>
    <property type="match status" value="1"/>
</dbReference>
<keyword evidence="7" id="KW-0479">Metal-binding</keyword>
<comment type="similarity">
    <text evidence="2 14">Belongs to the RNA polymerase beta' chain family.</text>
</comment>
<evidence type="ECO:0000313" key="16">
    <source>
        <dbReference type="EMBL" id="AET40266.1"/>
    </source>
</evidence>
<dbReference type="Pfam" id="PF00623">
    <property type="entry name" value="RNA_pol_Rpb1_2"/>
    <property type="match status" value="1"/>
</dbReference>
<evidence type="ECO:0000256" key="9">
    <source>
        <dbReference type="ARBA" id="ARBA00022842"/>
    </source>
</evidence>
<reference evidence="16 17" key="1">
    <citation type="journal article" date="2011" name="G3 (Bethesda)">
        <title>Genome evolution in the Eremothecium clade of the Saccharomyces complex revealed by comparative genomics.</title>
        <authorList>
            <person name="Wendland J."/>
            <person name="Walther A."/>
        </authorList>
    </citation>
    <scope>NUCLEOTIDE SEQUENCE [LARGE SCALE GENOMIC DNA]</scope>
    <source>
        <strain evidence="17">CBS 270.75 / DBVPG 7215 / KCTC 17166 / NRRL Y-17582</strain>
    </source>
</reference>
<evidence type="ECO:0000256" key="3">
    <source>
        <dbReference type="ARBA" id="ARBA00011206"/>
    </source>
</evidence>
<dbReference type="FunFam" id="4.10.860.120:FF:000004">
    <property type="entry name" value="DNA-directed RNA polymerase subunit"/>
    <property type="match status" value="1"/>
</dbReference>
<dbReference type="InterPro" id="IPR042102">
    <property type="entry name" value="RNA_pol_Rpb1_3_sf"/>
</dbReference>
<evidence type="ECO:0000256" key="6">
    <source>
        <dbReference type="ARBA" id="ARBA00022695"/>
    </source>
</evidence>
<dbReference type="Gene3D" id="3.30.1490.180">
    <property type="entry name" value="RNA polymerase ii"/>
    <property type="match status" value="1"/>
</dbReference>
<protein>
    <recommendedName>
        <fullName evidence="14">DNA-directed RNA polymerase subunit</fullName>
        <ecNumber evidence="14">2.7.7.6</ecNumber>
    </recommendedName>
</protein>
<dbReference type="HOGENOM" id="CLU_000487_3_0_1"/>
<dbReference type="GO" id="GO:0003677">
    <property type="term" value="F:DNA binding"/>
    <property type="evidence" value="ECO:0007669"/>
    <property type="project" value="InterPro"/>
</dbReference>